<dbReference type="OrthoDB" id="2747330at2759"/>
<evidence type="ECO:0000313" key="9">
    <source>
        <dbReference type="EMBL" id="OII74665.1"/>
    </source>
</evidence>
<dbReference type="SUPFAM" id="SSF50630">
    <property type="entry name" value="Acid proteases"/>
    <property type="match status" value="1"/>
</dbReference>
<keyword evidence="5" id="KW-0378">Hydrolase</keyword>
<evidence type="ECO:0000259" key="8">
    <source>
        <dbReference type="PROSITE" id="PS51767"/>
    </source>
</evidence>
<evidence type="ECO:0000256" key="7">
    <source>
        <dbReference type="PIRSR" id="PIRSR601461-2"/>
    </source>
</evidence>
<dbReference type="PANTHER" id="PTHR13683:SF375">
    <property type="entry name" value="PEPTIDASE A1 DOMAIN-CONTAINING PROTEIN"/>
    <property type="match status" value="1"/>
</dbReference>
<keyword evidence="3" id="KW-0732">Signal</keyword>
<evidence type="ECO:0000256" key="6">
    <source>
        <dbReference type="PIRSR" id="PIRSR601461-1"/>
    </source>
</evidence>
<proteinExistence type="inferred from homology"/>
<dbReference type="Pfam" id="PF00026">
    <property type="entry name" value="Asp"/>
    <property type="match status" value="1"/>
</dbReference>
<evidence type="ECO:0000256" key="4">
    <source>
        <dbReference type="ARBA" id="ARBA00022750"/>
    </source>
</evidence>
<dbReference type="RefSeq" id="XP_028875811.1">
    <property type="nucleotide sequence ID" value="XM_029017232.1"/>
</dbReference>
<keyword evidence="10" id="KW-1185">Reference proteome</keyword>
<dbReference type="Proteomes" id="UP000186176">
    <property type="component" value="Unassembled WGS sequence"/>
</dbReference>
<dbReference type="PANTHER" id="PTHR13683">
    <property type="entry name" value="ASPARTYL PROTEASES"/>
    <property type="match status" value="1"/>
</dbReference>
<dbReference type="EMBL" id="LRBP01000009">
    <property type="protein sequence ID" value="OII74665.1"/>
    <property type="molecule type" value="Genomic_DNA"/>
</dbReference>
<name>A0A1J4MKA4_9CRYT</name>
<dbReference type="InterPro" id="IPR001461">
    <property type="entry name" value="Aspartic_peptidase_A1"/>
</dbReference>
<feature type="active site" evidence="6">
    <location>
        <position position="270"/>
    </location>
</feature>
<evidence type="ECO:0000256" key="5">
    <source>
        <dbReference type="ARBA" id="ARBA00022801"/>
    </source>
</evidence>
<feature type="domain" description="Peptidase A1" evidence="8">
    <location>
        <begin position="33"/>
        <end position="391"/>
    </location>
</feature>
<evidence type="ECO:0000256" key="2">
    <source>
        <dbReference type="ARBA" id="ARBA00022670"/>
    </source>
</evidence>
<comment type="caution">
    <text evidence="9">The sequence shown here is derived from an EMBL/GenBank/DDBJ whole genome shotgun (WGS) entry which is preliminary data.</text>
</comment>
<protein>
    <recommendedName>
        <fullName evidence="8">Peptidase A1 domain-containing protein</fullName>
    </recommendedName>
</protein>
<dbReference type="GO" id="GO:0006508">
    <property type="term" value="P:proteolysis"/>
    <property type="evidence" value="ECO:0007669"/>
    <property type="project" value="UniProtKB-KW"/>
</dbReference>
<dbReference type="AlphaFoldDB" id="A0A1J4MKA4"/>
<comment type="similarity">
    <text evidence="1">Belongs to the peptidase A1 family.</text>
</comment>
<accession>A0A1J4MKA4</accession>
<sequence length="403" mass="45970">MINVILHIELVIKLSIGYFVIDLHSTGDEKGYYFIHVFVGNPPQKQSLILDSGSSQISFTCITCSNCGMHDYPPFDITKSTTGKSCNRKLIGSEKCTYFHRFNEGSIISGKYFSDIVSFENIHEEYGITKDNLKIKYDYLGCNELETKKIYHQNATGVFGIGLKSTMDDRINIINFLLTSIGNTLNINDFNNIVISICLLYSGGKIKIGEYNEKIIDDHLNLSDNKFNYIYWIPILYPSNLYKVRFEGISIGNGKLSLLDKKKPLFAIIDIGSTFSFLPTKVYNKLFSKFSKICEFLNKLNMNECITIGQSLCLSDPIRISSLFPTIKIKFGGQENLINWLYTSYLIKRKKAWCIGIKEQTSDQNRIILGISFLKNKQIILDPRKKRIGIGLNDTIKCKDERN</sequence>
<organism evidence="9 10">
    <name type="scientific">Cryptosporidium ubiquitum</name>
    <dbReference type="NCBI Taxonomy" id="857276"/>
    <lineage>
        <taxon>Eukaryota</taxon>
        <taxon>Sar</taxon>
        <taxon>Alveolata</taxon>
        <taxon>Apicomplexa</taxon>
        <taxon>Conoidasida</taxon>
        <taxon>Coccidia</taxon>
        <taxon>Eucoccidiorida</taxon>
        <taxon>Eimeriorina</taxon>
        <taxon>Cryptosporidiidae</taxon>
        <taxon>Cryptosporidium</taxon>
    </lineage>
</organism>
<keyword evidence="7" id="KW-1015">Disulfide bond</keyword>
<dbReference type="GeneID" id="39977011"/>
<reference evidence="9 10" key="1">
    <citation type="submission" date="2016-10" db="EMBL/GenBank/DDBJ databases">
        <title>Reductive evolution of mitochondrial metabolism and differential evolution of invasion-related proteins in Cryptosporidium.</title>
        <authorList>
            <person name="Liu S."/>
            <person name="Roellig D.M."/>
            <person name="Guo Y."/>
            <person name="Li N."/>
            <person name="Frace M.A."/>
            <person name="Tang K."/>
            <person name="Zhang L."/>
            <person name="Feng Y."/>
            <person name="Xiao L."/>
        </authorList>
    </citation>
    <scope>NUCLEOTIDE SEQUENCE [LARGE SCALE GENOMIC DNA]</scope>
    <source>
        <strain evidence="9">39726</strain>
    </source>
</reference>
<keyword evidence="4" id="KW-0064">Aspartyl protease</keyword>
<dbReference type="Gene3D" id="2.40.70.10">
    <property type="entry name" value="Acid Proteases"/>
    <property type="match status" value="2"/>
</dbReference>
<evidence type="ECO:0000256" key="1">
    <source>
        <dbReference type="ARBA" id="ARBA00007447"/>
    </source>
</evidence>
<dbReference type="InterPro" id="IPR021109">
    <property type="entry name" value="Peptidase_aspartic_dom_sf"/>
</dbReference>
<gene>
    <name evidence="9" type="ORF">cubi_00218</name>
</gene>
<feature type="active site" evidence="6">
    <location>
        <position position="51"/>
    </location>
</feature>
<dbReference type="InterPro" id="IPR033121">
    <property type="entry name" value="PEPTIDASE_A1"/>
</dbReference>
<dbReference type="VEuPathDB" id="CryptoDB:cubi_00218"/>
<dbReference type="GO" id="GO:0004190">
    <property type="term" value="F:aspartic-type endopeptidase activity"/>
    <property type="evidence" value="ECO:0007669"/>
    <property type="project" value="UniProtKB-KW"/>
</dbReference>
<keyword evidence="2" id="KW-0645">Protease</keyword>
<evidence type="ECO:0000256" key="3">
    <source>
        <dbReference type="ARBA" id="ARBA00022729"/>
    </source>
</evidence>
<feature type="disulfide bond" evidence="7">
    <location>
        <begin position="64"/>
        <end position="96"/>
    </location>
</feature>
<dbReference type="PROSITE" id="PS51767">
    <property type="entry name" value="PEPTIDASE_A1"/>
    <property type="match status" value="1"/>
</dbReference>
<evidence type="ECO:0000313" key="10">
    <source>
        <dbReference type="Proteomes" id="UP000186176"/>
    </source>
</evidence>